<feature type="chain" id="PRO_5020996926" evidence="1">
    <location>
        <begin position="31"/>
        <end position="119"/>
    </location>
</feature>
<reference evidence="2 3" key="1">
    <citation type="submission" date="2019-03" db="EMBL/GenBank/DDBJ databases">
        <authorList>
            <person name="Sebastian G."/>
            <person name="Baumann P."/>
            <person name="Ruckert C."/>
            <person name="Kalinowski J."/>
            <person name="Nebel B."/>
            <person name="Takors R."/>
            <person name="Blombach B."/>
        </authorList>
    </citation>
    <scope>NUCLEOTIDE SEQUENCE [LARGE SCALE GENOMIC DNA]</scope>
    <source>
        <strain evidence="2 3">DSM 1084</strain>
    </source>
</reference>
<protein>
    <submittedName>
        <fullName evidence="2">Uncharacterized protein</fullName>
    </submittedName>
</protein>
<keyword evidence="3" id="KW-1185">Reference proteome</keyword>
<dbReference type="AlphaFoldDB" id="A0A4P6WX37"/>
<dbReference type="KEGG" id="hpse:HPF_04265"/>
<sequence length="119" mass="12526" precursor="true">MNRCLSLATRRTALALAGAGLCALTSLVQAQNAPRNFPASALRGTLVVTQPPVISMDGKAAQLSPGARIKGPDNLLVLSSAIVGKELLVNYTVEPHGMVHDVWILTEAEAAEKRKRAGQ</sequence>
<dbReference type="EMBL" id="CP037867">
    <property type="protein sequence ID" value="QBM26885.1"/>
    <property type="molecule type" value="Genomic_DNA"/>
</dbReference>
<dbReference type="Proteomes" id="UP000293912">
    <property type="component" value="Chromosome"/>
</dbReference>
<name>A0A4P6WX37_HYDPS</name>
<dbReference type="RefSeq" id="WP_243721679.1">
    <property type="nucleotide sequence ID" value="NZ_CP037867.1"/>
</dbReference>
<organism evidence="2 3">
    <name type="scientific">Hydrogenophaga pseudoflava</name>
    <name type="common">Pseudomonas carboxydoflava</name>
    <dbReference type="NCBI Taxonomy" id="47421"/>
    <lineage>
        <taxon>Bacteria</taxon>
        <taxon>Pseudomonadati</taxon>
        <taxon>Pseudomonadota</taxon>
        <taxon>Betaproteobacteria</taxon>
        <taxon>Burkholderiales</taxon>
        <taxon>Comamonadaceae</taxon>
        <taxon>Hydrogenophaga</taxon>
    </lineage>
</organism>
<accession>A0A4P6WX37</accession>
<evidence type="ECO:0000313" key="3">
    <source>
        <dbReference type="Proteomes" id="UP000293912"/>
    </source>
</evidence>
<feature type="signal peptide" evidence="1">
    <location>
        <begin position="1"/>
        <end position="30"/>
    </location>
</feature>
<evidence type="ECO:0000313" key="2">
    <source>
        <dbReference type="EMBL" id="QBM26885.1"/>
    </source>
</evidence>
<proteinExistence type="predicted"/>
<evidence type="ECO:0000256" key="1">
    <source>
        <dbReference type="SAM" id="SignalP"/>
    </source>
</evidence>
<keyword evidence="1" id="KW-0732">Signal</keyword>
<gene>
    <name evidence="2" type="ORF">HPF_04265</name>
</gene>